<feature type="region of interest" description="Disordered" evidence="6">
    <location>
        <begin position="111"/>
        <end position="150"/>
    </location>
</feature>
<dbReference type="GO" id="GO:0000978">
    <property type="term" value="F:RNA polymerase II cis-regulatory region sequence-specific DNA binding"/>
    <property type="evidence" value="ECO:0007669"/>
    <property type="project" value="TreeGrafter"/>
</dbReference>
<dbReference type="PANTHER" id="PTHR10270">
    <property type="entry name" value="SOX TRANSCRIPTION FACTOR"/>
    <property type="match status" value="1"/>
</dbReference>
<dbReference type="SUPFAM" id="SSF47095">
    <property type="entry name" value="HMG-box"/>
    <property type="match status" value="1"/>
</dbReference>
<feature type="domain" description="HMG box" evidence="7">
    <location>
        <begin position="51"/>
        <end position="119"/>
    </location>
</feature>
<keyword evidence="1" id="KW-0805">Transcription regulation</keyword>
<dbReference type="GO" id="GO:0005634">
    <property type="term" value="C:nucleus"/>
    <property type="evidence" value="ECO:0007669"/>
    <property type="project" value="UniProtKB-UniRule"/>
</dbReference>
<keyword evidence="4 5" id="KW-0539">Nucleus</keyword>
<reference evidence="8" key="1">
    <citation type="journal article" date="2019" name="bioRxiv">
        <title>The Genome of the Zebra Mussel, Dreissena polymorpha: A Resource for Invasive Species Research.</title>
        <authorList>
            <person name="McCartney M.A."/>
            <person name="Auch B."/>
            <person name="Kono T."/>
            <person name="Mallez S."/>
            <person name="Zhang Y."/>
            <person name="Obille A."/>
            <person name="Becker A."/>
            <person name="Abrahante J.E."/>
            <person name="Garbe J."/>
            <person name="Badalamenti J.P."/>
            <person name="Herman A."/>
            <person name="Mangelson H."/>
            <person name="Liachko I."/>
            <person name="Sullivan S."/>
            <person name="Sone E.D."/>
            <person name="Koren S."/>
            <person name="Silverstein K.A.T."/>
            <person name="Beckman K.B."/>
            <person name="Gohl D.M."/>
        </authorList>
    </citation>
    <scope>NUCLEOTIDE SEQUENCE</scope>
    <source>
        <strain evidence="8">Duluth1</strain>
        <tissue evidence="8">Whole animal</tissue>
    </source>
</reference>
<dbReference type="FunFam" id="1.10.30.10:FF:000003">
    <property type="entry name" value="Putative transcription factor SOX-6"/>
    <property type="match status" value="1"/>
</dbReference>
<evidence type="ECO:0000256" key="1">
    <source>
        <dbReference type="ARBA" id="ARBA00023015"/>
    </source>
</evidence>
<dbReference type="InterPro" id="IPR009071">
    <property type="entry name" value="HMG_box_dom"/>
</dbReference>
<dbReference type="InterPro" id="IPR036910">
    <property type="entry name" value="HMG_box_dom_sf"/>
</dbReference>
<protein>
    <recommendedName>
        <fullName evidence="7">HMG box domain-containing protein</fullName>
    </recommendedName>
</protein>
<evidence type="ECO:0000259" key="7">
    <source>
        <dbReference type="PROSITE" id="PS50118"/>
    </source>
</evidence>
<reference evidence="8" key="2">
    <citation type="submission" date="2020-11" db="EMBL/GenBank/DDBJ databases">
        <authorList>
            <person name="McCartney M.A."/>
            <person name="Auch B."/>
            <person name="Kono T."/>
            <person name="Mallez S."/>
            <person name="Becker A."/>
            <person name="Gohl D.M."/>
            <person name="Silverstein K.A.T."/>
            <person name="Koren S."/>
            <person name="Bechman K.B."/>
            <person name="Herman A."/>
            <person name="Abrahante J.E."/>
            <person name="Garbe J."/>
        </authorList>
    </citation>
    <scope>NUCLEOTIDE SEQUENCE</scope>
    <source>
        <strain evidence="8">Duluth1</strain>
        <tissue evidence="8">Whole animal</tissue>
    </source>
</reference>
<comment type="caution">
    <text evidence="8">The sequence shown here is derived from an EMBL/GenBank/DDBJ whole genome shotgun (WGS) entry which is preliminary data.</text>
</comment>
<evidence type="ECO:0000256" key="3">
    <source>
        <dbReference type="ARBA" id="ARBA00023163"/>
    </source>
</evidence>
<feature type="compositionally biased region" description="Low complexity" evidence="6">
    <location>
        <begin position="133"/>
        <end position="146"/>
    </location>
</feature>
<dbReference type="PANTHER" id="PTHR10270:SF317">
    <property type="entry name" value="TRANSCRIPTION FACTOR SOX-15-RELATED"/>
    <property type="match status" value="1"/>
</dbReference>
<dbReference type="AlphaFoldDB" id="A0A9D4QYW0"/>
<evidence type="ECO:0000256" key="5">
    <source>
        <dbReference type="PROSITE-ProRule" id="PRU00267"/>
    </source>
</evidence>
<keyword evidence="9" id="KW-1185">Reference proteome</keyword>
<name>A0A9D4QYW0_DREPO</name>
<dbReference type="Proteomes" id="UP000828390">
    <property type="component" value="Unassembled WGS sequence"/>
</dbReference>
<dbReference type="Pfam" id="PF00505">
    <property type="entry name" value="HMG_box"/>
    <property type="match status" value="1"/>
</dbReference>
<gene>
    <name evidence="8" type="ORF">DPMN_091141</name>
</gene>
<evidence type="ECO:0000256" key="6">
    <source>
        <dbReference type="SAM" id="MobiDB-lite"/>
    </source>
</evidence>
<dbReference type="GO" id="GO:0001228">
    <property type="term" value="F:DNA-binding transcription activator activity, RNA polymerase II-specific"/>
    <property type="evidence" value="ECO:0007669"/>
    <property type="project" value="TreeGrafter"/>
</dbReference>
<proteinExistence type="predicted"/>
<keyword evidence="3" id="KW-0804">Transcription</keyword>
<dbReference type="OrthoDB" id="6247875at2759"/>
<evidence type="ECO:0000313" key="8">
    <source>
        <dbReference type="EMBL" id="KAH3848761.1"/>
    </source>
</evidence>
<dbReference type="Gene3D" id="1.10.30.10">
    <property type="entry name" value="High mobility group box domain"/>
    <property type="match status" value="1"/>
</dbReference>
<evidence type="ECO:0000256" key="4">
    <source>
        <dbReference type="ARBA" id="ARBA00023242"/>
    </source>
</evidence>
<feature type="region of interest" description="Disordered" evidence="6">
    <location>
        <begin position="202"/>
        <end position="223"/>
    </location>
</feature>
<dbReference type="SMART" id="SM00398">
    <property type="entry name" value="HMG"/>
    <property type="match status" value="1"/>
</dbReference>
<feature type="compositionally biased region" description="Basic and acidic residues" evidence="6">
    <location>
        <begin position="111"/>
        <end position="120"/>
    </location>
</feature>
<dbReference type="PROSITE" id="PS50118">
    <property type="entry name" value="HMG_BOX_2"/>
    <property type="match status" value="1"/>
</dbReference>
<evidence type="ECO:0000256" key="2">
    <source>
        <dbReference type="ARBA" id="ARBA00023125"/>
    </source>
</evidence>
<dbReference type="InterPro" id="IPR050140">
    <property type="entry name" value="SRY-related_HMG-box_TF-like"/>
</dbReference>
<sequence length="398" mass="45443">MNADTFHRNSSAGFQTNSFMTRACQYPIMPLTPAYLEHGGVQAVPKKEQRIRRPMNAFMVWAKSARKVMADENPDVHNADLSKMLGDRWKQLSAEEKKIYTDEAERLRQEHMKQFPDYKYRPRRKKPPKKSDGTSSGSLTTASTAGRQFTESHQFRSNSFSYDTSISPKYSASCDYSYSSSVPVNLSRYPFYGQQFAFSTRPQCPTPDSNLSSSPEAFQNDSYSDNPSPVGFGPHDYSCSHMANGNFVSQRISELTQIPVPVSSTVITARAHPTESRQPTSVIKHNTNMLRHENMYEHIIMNDLKDGLEKEEFNRYLTPKESMQQFSDYNSNLIKQDFSAQNHQSFVCKPEPNWENSGYDCPEMYPRTTNCDIIAMKDSSPMSTFEYDAQPMINALTH</sequence>
<dbReference type="GO" id="GO:0030154">
    <property type="term" value="P:cell differentiation"/>
    <property type="evidence" value="ECO:0007669"/>
    <property type="project" value="TreeGrafter"/>
</dbReference>
<evidence type="ECO:0000313" key="9">
    <source>
        <dbReference type="Proteomes" id="UP000828390"/>
    </source>
</evidence>
<accession>A0A9D4QYW0</accession>
<dbReference type="EMBL" id="JAIWYP010000003">
    <property type="protein sequence ID" value="KAH3848761.1"/>
    <property type="molecule type" value="Genomic_DNA"/>
</dbReference>
<dbReference type="CDD" id="cd22004">
    <property type="entry name" value="HMG-box_SOX"/>
    <property type="match status" value="1"/>
</dbReference>
<keyword evidence="2 5" id="KW-0238">DNA-binding</keyword>
<feature type="DNA-binding region" description="HMG box" evidence="5">
    <location>
        <begin position="51"/>
        <end position="119"/>
    </location>
</feature>
<organism evidence="8 9">
    <name type="scientific">Dreissena polymorpha</name>
    <name type="common">Zebra mussel</name>
    <name type="synonym">Mytilus polymorpha</name>
    <dbReference type="NCBI Taxonomy" id="45954"/>
    <lineage>
        <taxon>Eukaryota</taxon>
        <taxon>Metazoa</taxon>
        <taxon>Spiralia</taxon>
        <taxon>Lophotrochozoa</taxon>
        <taxon>Mollusca</taxon>
        <taxon>Bivalvia</taxon>
        <taxon>Autobranchia</taxon>
        <taxon>Heteroconchia</taxon>
        <taxon>Euheterodonta</taxon>
        <taxon>Imparidentia</taxon>
        <taxon>Neoheterodontei</taxon>
        <taxon>Myida</taxon>
        <taxon>Dreissenoidea</taxon>
        <taxon>Dreissenidae</taxon>
        <taxon>Dreissena</taxon>
    </lineage>
</organism>